<sequence length="397" mass="45797">MKKILIASFDMEVGGVERSLVSMLENFDYREYAVDLMLYRQQGDFLNLVSNKANLLGEIPQYATFRKSIGEVFKDKQYSIGLSRFFSKINAVLTGEIKRIAEPGYYQMQLMWKYALPFLPKIAKEYDVAISYLWPHYFVAEKVKAKKKIAWIHTDFSKVETDIKLDLKMWRNFDYIVAVSEACKTSFLNKYSELENKVIVIENITSPEFIREMANKIVHNPMIEDNRFKILTVARLSHAKGIDNAVKALKILKEKGYHDIAWYVVGYGGDETRIKEMIKESKLEDSFILLGKQTNPYPFMKEADLYVQPSRYEGKAVTVGEAQILSKPVMITNYTTAKSQVKDGIDGYITELSIEGIADGTEKLYKDSKLRDNLVENCKNTNFSNRPELKKLYNILN</sequence>
<keyword evidence="1" id="KW-0328">Glycosyltransferase</keyword>
<proteinExistence type="predicted"/>
<accession>A0ACD4R5L1</accession>
<evidence type="ECO:0000313" key="1">
    <source>
        <dbReference type="EMBL" id="WHZ55738.1"/>
    </source>
</evidence>
<reference evidence="2" key="1">
    <citation type="journal article" date="2025" name="Aquaculture">
        <title>Assessment of the bioflocculant production and safety properties of Metabacillus hrfriensis sp. nov. based on phenotypic and whole-genome sequencing analysis.</title>
        <authorList>
            <person name="Zhang R."/>
            <person name="Zhao Z."/>
            <person name="Luo L."/>
            <person name="Wang S."/>
            <person name="Guo K."/>
            <person name="Xu W."/>
        </authorList>
    </citation>
    <scope>NUCLEOTIDE SEQUENCE [LARGE SCALE GENOMIC DNA]</scope>
    <source>
        <strain evidence="2">CT-WN-B3</strain>
    </source>
</reference>
<name>A0ACD4R5L1_9BACI</name>
<keyword evidence="1" id="KW-0808">Transferase</keyword>
<dbReference type="EMBL" id="CP126116">
    <property type="protein sequence ID" value="WHZ55738.1"/>
    <property type="molecule type" value="Genomic_DNA"/>
</dbReference>
<evidence type="ECO:0000313" key="2">
    <source>
        <dbReference type="Proteomes" id="UP001226091"/>
    </source>
</evidence>
<dbReference type="Proteomes" id="UP001226091">
    <property type="component" value="Chromosome"/>
</dbReference>
<gene>
    <name evidence="1" type="ORF">QLQ22_13490</name>
</gene>
<organism evidence="1 2">
    <name type="scientific">Metabacillus hrfriensis</name>
    <dbReference type="NCBI Taxonomy" id="3048891"/>
    <lineage>
        <taxon>Bacteria</taxon>
        <taxon>Bacillati</taxon>
        <taxon>Bacillota</taxon>
        <taxon>Bacilli</taxon>
        <taxon>Bacillales</taxon>
        <taxon>Bacillaceae</taxon>
        <taxon>Metabacillus</taxon>
    </lineage>
</organism>
<keyword evidence="2" id="KW-1185">Reference proteome</keyword>
<protein>
    <submittedName>
        <fullName evidence="1">Glycosyltransferase</fullName>
        <ecNumber evidence="1">2.4.-.-</ecNumber>
    </submittedName>
</protein>
<dbReference type="EC" id="2.4.-.-" evidence="1"/>